<gene>
    <name evidence="1" type="ORF">INF20_00685</name>
</gene>
<dbReference type="RefSeq" id="WP_226384471.1">
    <property type="nucleotide sequence ID" value="NZ_JADCKA010000001.1"/>
</dbReference>
<proteinExistence type="predicted"/>
<dbReference type="Proteomes" id="UP001516588">
    <property type="component" value="Unassembled WGS sequence"/>
</dbReference>
<keyword evidence="2" id="KW-1185">Reference proteome</keyword>
<reference evidence="1 2" key="1">
    <citation type="submission" date="2020-10" db="EMBL/GenBank/DDBJ databases">
        <title>ChiBAC.</title>
        <authorList>
            <person name="Zenner C."/>
            <person name="Hitch T.C.A."/>
            <person name="Clavel T."/>
        </authorList>
    </citation>
    <scope>NUCLEOTIDE SEQUENCE [LARGE SCALE GENOMIC DNA]</scope>
    <source>
        <strain evidence="1 2">DSM 108706</strain>
    </source>
</reference>
<dbReference type="EMBL" id="JADCKA010000001">
    <property type="protein sequence ID" value="MBE5034806.1"/>
    <property type="molecule type" value="Genomic_DNA"/>
</dbReference>
<evidence type="ECO:0000313" key="1">
    <source>
        <dbReference type="EMBL" id="MBE5034806.1"/>
    </source>
</evidence>
<accession>A0ABR9QVA5</accession>
<comment type="caution">
    <text evidence="1">The sequence shown here is derived from an EMBL/GenBank/DDBJ whole genome shotgun (WGS) entry which is preliminary data.</text>
</comment>
<protein>
    <submittedName>
        <fullName evidence="1">Uncharacterized protein</fullName>
    </submittedName>
</protein>
<evidence type="ECO:0000313" key="2">
    <source>
        <dbReference type="Proteomes" id="UP001516588"/>
    </source>
</evidence>
<name>A0ABR9QVA5_9FIRM</name>
<organism evidence="1 2">
    <name type="scientific">Gallibacter intestinalis</name>
    <dbReference type="NCBI Taxonomy" id="2779356"/>
    <lineage>
        <taxon>Bacteria</taxon>
        <taxon>Bacillati</taxon>
        <taxon>Bacillota</taxon>
        <taxon>Clostridia</taxon>
        <taxon>Eubacteriales</taxon>
        <taxon>Eubacteriaceae</taxon>
        <taxon>Gallibacter</taxon>
    </lineage>
</organism>
<sequence length="228" mass="26429">MARSSVSADMLHLSLKQLGATKIQSSTSRVAVVKFEINPELTVSYFYYIKDEEKIYLQRIEPYPVRNYRFETVENIISFIKKDVEQFENASKSSNFKLFLEIIHTNYEVRRELEELFLLNNVPHEMLEDVLKEEKEVLEQIKNTEHIALKNDPGRYPGEEAELQNIFDSNIEMAPSAANNASELYGETSAPHPSIIASIVKDAIASSMEEMKQELKEELREEFKEMKK</sequence>